<keyword evidence="3" id="KW-0119">Carbohydrate metabolism</keyword>
<dbReference type="InterPro" id="IPR043129">
    <property type="entry name" value="ATPase_NBD"/>
</dbReference>
<evidence type="ECO:0000313" key="5">
    <source>
        <dbReference type="Proteomes" id="UP001596378"/>
    </source>
</evidence>
<dbReference type="Gene3D" id="1.10.10.10">
    <property type="entry name" value="Winged helix-like DNA-binding domain superfamily/Winged helix DNA-binding domain"/>
    <property type="match status" value="1"/>
</dbReference>
<dbReference type="Proteomes" id="UP001596378">
    <property type="component" value="Unassembled WGS sequence"/>
</dbReference>
<dbReference type="InterPro" id="IPR000600">
    <property type="entry name" value="ROK"/>
</dbReference>
<proteinExistence type="inferred from homology"/>
<dbReference type="InterPro" id="IPR036388">
    <property type="entry name" value="WH-like_DNA-bd_sf"/>
</dbReference>
<dbReference type="PANTHER" id="PTHR18964">
    <property type="entry name" value="ROK (REPRESSOR, ORF, KINASE) FAMILY"/>
    <property type="match status" value="1"/>
</dbReference>
<comment type="function">
    <text evidence="1">Transcriptional repressor of xylose-utilizing enzymes.</text>
</comment>
<evidence type="ECO:0000256" key="1">
    <source>
        <dbReference type="ARBA" id="ARBA00002486"/>
    </source>
</evidence>
<dbReference type="Pfam" id="PF00480">
    <property type="entry name" value="ROK"/>
    <property type="match status" value="1"/>
</dbReference>
<evidence type="ECO:0000256" key="3">
    <source>
        <dbReference type="ARBA" id="ARBA00022629"/>
    </source>
</evidence>
<reference evidence="5" key="1">
    <citation type="journal article" date="2019" name="Int. J. Syst. Evol. Microbiol.">
        <title>The Global Catalogue of Microorganisms (GCM) 10K type strain sequencing project: providing services to taxonomists for standard genome sequencing and annotation.</title>
        <authorList>
            <consortium name="The Broad Institute Genomics Platform"/>
            <consortium name="The Broad Institute Genome Sequencing Center for Infectious Disease"/>
            <person name="Wu L."/>
            <person name="Ma J."/>
        </authorList>
    </citation>
    <scope>NUCLEOTIDE SEQUENCE [LARGE SCALE GENOMIC DNA]</scope>
    <source>
        <strain evidence="5">KCTC 12907</strain>
    </source>
</reference>
<dbReference type="Gene3D" id="3.30.420.40">
    <property type="match status" value="2"/>
</dbReference>
<keyword evidence="3" id="KW-0859">Xylose metabolism</keyword>
<dbReference type="PANTHER" id="PTHR18964:SF149">
    <property type="entry name" value="BIFUNCTIONAL UDP-N-ACETYLGLUCOSAMINE 2-EPIMERASE_N-ACETYLMANNOSAMINE KINASE"/>
    <property type="match status" value="1"/>
</dbReference>
<dbReference type="SUPFAM" id="SSF46785">
    <property type="entry name" value="Winged helix' DNA-binding domain"/>
    <property type="match status" value="1"/>
</dbReference>
<protein>
    <submittedName>
        <fullName evidence="4">ROK family protein</fullName>
    </submittedName>
</protein>
<accession>A0ABW2FBF4</accession>
<dbReference type="InterPro" id="IPR049874">
    <property type="entry name" value="ROK_cs"/>
</dbReference>
<evidence type="ECO:0000313" key="4">
    <source>
        <dbReference type="EMBL" id="MFC7148105.1"/>
    </source>
</evidence>
<dbReference type="SUPFAM" id="SSF53067">
    <property type="entry name" value="Actin-like ATPase domain"/>
    <property type="match status" value="1"/>
</dbReference>
<sequence>MSQVLKDIWRIEPVSRIELVDETKLTSGTITNLTLDLLKAGLLKETELTTGSVGRRRVMLRLNEMSFKIIGIDIGRSSYEVVTTNLIGQILDSQEVLIDRDTDPLQVLEGVAAIVRKSMSQISEQNDKLLGIGLSIPGPMNLKEGVLLVPPNFPHWEHFEIRKELESRLGRRIVMNDDARTSALAERWFGHSRKLKEDSFVYITMGHGIGGGVVSNGEIILGNNGLYGQVGHITVVPGGELCECGNRGCWETVGSIPGILRRWNPENKNSTIEDFFKAVQAKDPSAERCLEWTLQMMESTLTTLFNVYDPALIIIGGKLYPYLESYVPRIRHHVQASVYPSARSHVIIESASFGTSQSAVGAASLVFGELVERPLDVLDEVNMANE</sequence>
<name>A0ABW2FBF4_9BACL</name>
<dbReference type="InterPro" id="IPR036390">
    <property type="entry name" value="WH_DNA-bd_sf"/>
</dbReference>
<gene>
    <name evidence="4" type="ORF">ACFQMJ_06100</name>
</gene>
<keyword evidence="5" id="KW-1185">Reference proteome</keyword>
<comment type="similarity">
    <text evidence="2">Belongs to the ROK (NagC/XylR) family.</text>
</comment>
<dbReference type="EMBL" id="JBHTAI010000003">
    <property type="protein sequence ID" value="MFC7148105.1"/>
    <property type="molecule type" value="Genomic_DNA"/>
</dbReference>
<dbReference type="PROSITE" id="PS01125">
    <property type="entry name" value="ROK"/>
    <property type="match status" value="1"/>
</dbReference>
<dbReference type="RefSeq" id="WP_378107261.1">
    <property type="nucleotide sequence ID" value="NZ_JBHSUP010000026.1"/>
</dbReference>
<evidence type="ECO:0000256" key="2">
    <source>
        <dbReference type="ARBA" id="ARBA00006479"/>
    </source>
</evidence>
<organism evidence="4 5">
    <name type="scientific">Cohnella cellulosilytica</name>
    <dbReference type="NCBI Taxonomy" id="986710"/>
    <lineage>
        <taxon>Bacteria</taxon>
        <taxon>Bacillati</taxon>
        <taxon>Bacillota</taxon>
        <taxon>Bacilli</taxon>
        <taxon>Bacillales</taxon>
        <taxon>Paenibacillaceae</taxon>
        <taxon>Cohnella</taxon>
    </lineage>
</organism>
<comment type="caution">
    <text evidence="4">The sequence shown here is derived from an EMBL/GenBank/DDBJ whole genome shotgun (WGS) entry which is preliminary data.</text>
</comment>